<feature type="transmembrane region" description="Helical" evidence="2">
    <location>
        <begin position="449"/>
        <end position="470"/>
    </location>
</feature>
<name>A7S9B6_NEMVE</name>
<dbReference type="eggNOG" id="KOG2504">
    <property type="taxonomic scope" value="Eukaryota"/>
</dbReference>
<dbReference type="Gene3D" id="1.20.1250.20">
    <property type="entry name" value="MFS general substrate transporter like domains"/>
    <property type="match status" value="3"/>
</dbReference>
<protein>
    <recommendedName>
        <fullName evidence="3">Major facilitator superfamily (MFS) profile domain-containing protein</fullName>
    </recommendedName>
</protein>
<dbReference type="EMBL" id="DS469603">
    <property type="protein sequence ID" value="EDO39675.1"/>
    <property type="molecule type" value="Genomic_DNA"/>
</dbReference>
<feature type="transmembrane region" description="Helical" evidence="2">
    <location>
        <begin position="422"/>
        <end position="443"/>
    </location>
</feature>
<dbReference type="InterPro" id="IPR020846">
    <property type="entry name" value="MFS_dom"/>
</dbReference>
<keyword evidence="2" id="KW-0472">Membrane</keyword>
<feature type="transmembrane region" description="Helical" evidence="2">
    <location>
        <begin position="25"/>
        <end position="47"/>
    </location>
</feature>
<dbReference type="HOGENOM" id="CLU_001265_59_1_1"/>
<dbReference type="GO" id="GO:0005886">
    <property type="term" value="C:plasma membrane"/>
    <property type="evidence" value="ECO:0000318"/>
    <property type="project" value="GO_Central"/>
</dbReference>
<dbReference type="InParanoid" id="A7S9B6"/>
<dbReference type="AlphaFoldDB" id="A7S9B6"/>
<feature type="transmembrane region" description="Helical" evidence="2">
    <location>
        <begin position="192"/>
        <end position="213"/>
    </location>
</feature>
<dbReference type="PhylomeDB" id="A7S9B6"/>
<evidence type="ECO:0000259" key="3">
    <source>
        <dbReference type="PROSITE" id="PS50850"/>
    </source>
</evidence>
<dbReference type="PROSITE" id="PS50850">
    <property type="entry name" value="MFS"/>
    <property type="match status" value="1"/>
</dbReference>
<evidence type="ECO:0000256" key="1">
    <source>
        <dbReference type="ARBA" id="ARBA00004141"/>
    </source>
</evidence>
<feature type="transmembrane region" description="Helical" evidence="2">
    <location>
        <begin position="54"/>
        <end position="71"/>
    </location>
</feature>
<keyword evidence="2" id="KW-0812">Transmembrane</keyword>
<feature type="domain" description="Major facilitator superfamily (MFS) profile" evidence="3">
    <location>
        <begin position="1"/>
        <end position="472"/>
    </location>
</feature>
<feature type="transmembrane region" description="Helical" evidence="2">
    <location>
        <begin position="329"/>
        <end position="347"/>
    </location>
</feature>
<evidence type="ECO:0000313" key="4">
    <source>
        <dbReference type="EMBL" id="EDO39675.1"/>
    </source>
</evidence>
<dbReference type="PANTHER" id="PTHR11360:SF251">
    <property type="entry name" value="MAJOR FACILITATOR SUPERFAMILY (MFS) PROFILE DOMAIN-CONTAINING PROTEIN"/>
    <property type="match status" value="1"/>
</dbReference>
<keyword evidence="2" id="KW-1133">Transmembrane helix</keyword>
<reference evidence="4 5" key="1">
    <citation type="journal article" date="2007" name="Science">
        <title>Sea anemone genome reveals ancestral eumetazoan gene repertoire and genomic organization.</title>
        <authorList>
            <person name="Putnam N.H."/>
            <person name="Srivastava M."/>
            <person name="Hellsten U."/>
            <person name="Dirks B."/>
            <person name="Chapman J."/>
            <person name="Salamov A."/>
            <person name="Terry A."/>
            <person name="Shapiro H."/>
            <person name="Lindquist E."/>
            <person name="Kapitonov V.V."/>
            <person name="Jurka J."/>
            <person name="Genikhovich G."/>
            <person name="Grigoriev I.V."/>
            <person name="Lucas S.M."/>
            <person name="Steele R.E."/>
            <person name="Finnerty J.R."/>
            <person name="Technau U."/>
            <person name="Martindale M.Q."/>
            <person name="Rokhsar D.S."/>
        </authorList>
    </citation>
    <scope>NUCLEOTIDE SEQUENCE [LARGE SCALE GENOMIC DNA]</scope>
    <source>
        <strain evidence="5">CH2 X CH6</strain>
    </source>
</reference>
<feature type="transmembrane region" description="Helical" evidence="2">
    <location>
        <begin position="155"/>
        <end position="180"/>
    </location>
</feature>
<feature type="transmembrane region" description="Helical" evidence="2">
    <location>
        <begin position="110"/>
        <end position="135"/>
    </location>
</feature>
<dbReference type="SUPFAM" id="SSF103473">
    <property type="entry name" value="MFS general substrate transporter"/>
    <property type="match status" value="2"/>
</dbReference>
<proteinExistence type="predicted"/>
<feature type="transmembrane region" description="Helical" evidence="2">
    <location>
        <begin position="359"/>
        <end position="378"/>
    </location>
</feature>
<feature type="transmembrane region" description="Helical" evidence="2">
    <location>
        <begin position="384"/>
        <end position="410"/>
    </location>
</feature>
<dbReference type="Pfam" id="PF07690">
    <property type="entry name" value="MFS_1"/>
    <property type="match status" value="2"/>
</dbReference>
<sequence>MGTVLSFGVLYPAFLKDLGRSREKTAWIGSLPVSIMSVSAVVSGALCDKLGSRLTGYLGTVVCSAGLLSSFAPEIWIVYLTYGLLLGVGTGLIFTSIFSITAKYFNRFRALAVGIVGSGEGLGILVMAPVIQLLLDALQLRNTLRVMAAMVLANTLIWIVYLTYGLLLGVGTGLIFTSIFSITAKYFNRFRALAVGIVGSGEGLGILVMAPVIQLLLDALQLRNTLRVMAAMVLANTLVMWTFDPHVQEETDHEYFQEGSNDSGSSRELPMPRKRGIEVCGWIDWSLWKIPTFTVFTLASGLATLAAFIPQFFMVAYCKELGISADRAAWMYVYMGVASLIGHVAIGRLIDRPSIQPGYVYQVCWAIAGVSTLLSRLSTSYAYLSVYFVVFGFAFGAAITCCDVIMLTLVPEARGGTLGMHMMAMALPTATGTPLAGLVADVTQSYADTFYISGATILCATCIPFLMLYFRRSNYGHVTNDVNNVAVLNA</sequence>
<dbReference type="Proteomes" id="UP000001593">
    <property type="component" value="Unassembled WGS sequence"/>
</dbReference>
<dbReference type="InterPro" id="IPR050327">
    <property type="entry name" value="Proton-linked_MCT"/>
</dbReference>
<evidence type="ECO:0000313" key="5">
    <source>
        <dbReference type="Proteomes" id="UP000001593"/>
    </source>
</evidence>
<feature type="transmembrane region" description="Helical" evidence="2">
    <location>
        <begin position="77"/>
        <end position="98"/>
    </location>
</feature>
<keyword evidence="5" id="KW-1185">Reference proteome</keyword>
<dbReference type="InterPro" id="IPR011701">
    <property type="entry name" value="MFS"/>
</dbReference>
<gene>
    <name evidence="4" type="ORF">NEMVEDRAFT_v1g243721</name>
</gene>
<dbReference type="PANTHER" id="PTHR11360">
    <property type="entry name" value="MONOCARBOXYLATE TRANSPORTER"/>
    <property type="match status" value="1"/>
</dbReference>
<accession>A7S9B6</accession>
<dbReference type="InterPro" id="IPR036259">
    <property type="entry name" value="MFS_trans_sf"/>
</dbReference>
<organism evidence="4 5">
    <name type="scientific">Nematostella vectensis</name>
    <name type="common">Starlet sea anemone</name>
    <dbReference type="NCBI Taxonomy" id="45351"/>
    <lineage>
        <taxon>Eukaryota</taxon>
        <taxon>Metazoa</taxon>
        <taxon>Cnidaria</taxon>
        <taxon>Anthozoa</taxon>
        <taxon>Hexacorallia</taxon>
        <taxon>Actiniaria</taxon>
        <taxon>Edwardsiidae</taxon>
        <taxon>Nematostella</taxon>
    </lineage>
</organism>
<evidence type="ECO:0000256" key="2">
    <source>
        <dbReference type="SAM" id="Phobius"/>
    </source>
</evidence>
<feature type="transmembrane region" description="Helical" evidence="2">
    <location>
        <begin position="293"/>
        <end position="317"/>
    </location>
</feature>
<dbReference type="OMA" id="NTLIWIV"/>
<dbReference type="GO" id="GO:0022857">
    <property type="term" value="F:transmembrane transporter activity"/>
    <property type="evidence" value="ECO:0000318"/>
    <property type="project" value="GO_Central"/>
</dbReference>
<comment type="subcellular location">
    <subcellularLocation>
        <location evidence="1">Membrane</location>
        <topology evidence="1">Multi-pass membrane protein</topology>
    </subcellularLocation>
</comment>